<dbReference type="AlphaFoldDB" id="A0A0E9XC16"/>
<dbReference type="EMBL" id="GBXM01009207">
    <property type="protein sequence ID" value="JAH99370.1"/>
    <property type="molecule type" value="Transcribed_RNA"/>
</dbReference>
<accession>A0A0E9XC16</accession>
<reference evidence="1" key="2">
    <citation type="journal article" date="2015" name="Fish Shellfish Immunol.">
        <title>Early steps in the European eel (Anguilla anguilla)-Vibrio vulnificus interaction in the gills: Role of the RtxA13 toxin.</title>
        <authorList>
            <person name="Callol A."/>
            <person name="Pajuelo D."/>
            <person name="Ebbesson L."/>
            <person name="Teles M."/>
            <person name="MacKenzie S."/>
            <person name="Amaro C."/>
        </authorList>
    </citation>
    <scope>NUCLEOTIDE SEQUENCE</scope>
</reference>
<organism evidence="1">
    <name type="scientific">Anguilla anguilla</name>
    <name type="common">European freshwater eel</name>
    <name type="synonym">Muraena anguilla</name>
    <dbReference type="NCBI Taxonomy" id="7936"/>
    <lineage>
        <taxon>Eukaryota</taxon>
        <taxon>Metazoa</taxon>
        <taxon>Chordata</taxon>
        <taxon>Craniata</taxon>
        <taxon>Vertebrata</taxon>
        <taxon>Euteleostomi</taxon>
        <taxon>Actinopterygii</taxon>
        <taxon>Neopterygii</taxon>
        <taxon>Teleostei</taxon>
        <taxon>Anguilliformes</taxon>
        <taxon>Anguillidae</taxon>
        <taxon>Anguilla</taxon>
    </lineage>
</organism>
<evidence type="ECO:0000313" key="1">
    <source>
        <dbReference type="EMBL" id="JAH99370.1"/>
    </source>
</evidence>
<reference evidence="1" key="1">
    <citation type="submission" date="2014-11" db="EMBL/GenBank/DDBJ databases">
        <authorList>
            <person name="Amaro Gonzalez C."/>
        </authorList>
    </citation>
    <scope>NUCLEOTIDE SEQUENCE</scope>
</reference>
<name>A0A0E9XC16_ANGAN</name>
<protein>
    <submittedName>
        <fullName evidence="1">Uncharacterized protein</fullName>
    </submittedName>
</protein>
<sequence length="58" mass="6575">MSSKMYSLANVIVCNGDDHNKNIYLTREKYRQQLSCSLASFSSLVIRLRCESSMIAVV</sequence>
<proteinExistence type="predicted"/>